<dbReference type="InterPro" id="IPR036388">
    <property type="entry name" value="WH-like_DNA-bd_sf"/>
</dbReference>
<protein>
    <recommendedName>
        <fullName evidence="6">HSF-type DNA-binding domain-containing protein</fullName>
    </recommendedName>
</protein>
<gene>
    <name evidence="7" type="ORF">PAUS00366_LOCUS11033</name>
</gene>
<dbReference type="PANTHER" id="PTHR10015">
    <property type="entry name" value="HEAT SHOCK TRANSCRIPTION FACTOR"/>
    <property type="match status" value="1"/>
</dbReference>
<proteinExistence type="inferred from homology"/>
<name>A0A7S4AJY1_9STRA</name>
<organism evidence="7">
    <name type="scientific">Pseudo-nitzschia australis</name>
    <dbReference type="NCBI Taxonomy" id="44445"/>
    <lineage>
        <taxon>Eukaryota</taxon>
        <taxon>Sar</taxon>
        <taxon>Stramenopiles</taxon>
        <taxon>Ochrophyta</taxon>
        <taxon>Bacillariophyta</taxon>
        <taxon>Bacillariophyceae</taxon>
        <taxon>Bacillariophycidae</taxon>
        <taxon>Bacillariales</taxon>
        <taxon>Bacillariaceae</taxon>
        <taxon>Pseudo-nitzschia</taxon>
    </lineage>
</organism>
<dbReference type="SMART" id="SM00415">
    <property type="entry name" value="HSF"/>
    <property type="match status" value="1"/>
</dbReference>
<evidence type="ECO:0000313" key="7">
    <source>
        <dbReference type="EMBL" id="CAE0718279.1"/>
    </source>
</evidence>
<keyword evidence="3" id="KW-0539">Nucleus</keyword>
<accession>A0A7S4AJY1</accession>
<dbReference type="PANTHER" id="PTHR10015:SF206">
    <property type="entry name" value="HSF-TYPE DNA-BINDING DOMAIN-CONTAINING PROTEIN"/>
    <property type="match status" value="1"/>
</dbReference>
<evidence type="ECO:0000256" key="3">
    <source>
        <dbReference type="ARBA" id="ARBA00023242"/>
    </source>
</evidence>
<feature type="region of interest" description="Disordered" evidence="5">
    <location>
        <begin position="224"/>
        <end position="249"/>
    </location>
</feature>
<keyword evidence="2" id="KW-0238">DNA-binding</keyword>
<dbReference type="FunFam" id="1.10.10.10:FF:000479">
    <property type="entry name" value="Predicted protein"/>
    <property type="match status" value="1"/>
</dbReference>
<evidence type="ECO:0000256" key="1">
    <source>
        <dbReference type="ARBA" id="ARBA00004123"/>
    </source>
</evidence>
<evidence type="ECO:0000256" key="5">
    <source>
        <dbReference type="SAM" id="MobiDB-lite"/>
    </source>
</evidence>
<evidence type="ECO:0000259" key="6">
    <source>
        <dbReference type="SMART" id="SM00415"/>
    </source>
</evidence>
<evidence type="ECO:0000256" key="4">
    <source>
        <dbReference type="RuleBase" id="RU004020"/>
    </source>
</evidence>
<dbReference type="Pfam" id="PF00447">
    <property type="entry name" value="HSF_DNA-bind"/>
    <property type="match status" value="1"/>
</dbReference>
<comment type="similarity">
    <text evidence="4">Belongs to the HSF family.</text>
</comment>
<evidence type="ECO:0000256" key="2">
    <source>
        <dbReference type="ARBA" id="ARBA00023125"/>
    </source>
</evidence>
<reference evidence="7" key="1">
    <citation type="submission" date="2021-01" db="EMBL/GenBank/DDBJ databases">
        <authorList>
            <person name="Corre E."/>
            <person name="Pelletier E."/>
            <person name="Niang G."/>
            <person name="Scheremetjew M."/>
            <person name="Finn R."/>
            <person name="Kale V."/>
            <person name="Holt S."/>
            <person name="Cochrane G."/>
            <person name="Meng A."/>
            <person name="Brown T."/>
            <person name="Cohen L."/>
        </authorList>
    </citation>
    <scope>NUCLEOTIDE SEQUENCE</scope>
    <source>
        <strain evidence="7">10249 10 AB</strain>
    </source>
</reference>
<dbReference type="GO" id="GO:0003700">
    <property type="term" value="F:DNA-binding transcription factor activity"/>
    <property type="evidence" value="ECO:0007669"/>
    <property type="project" value="InterPro"/>
</dbReference>
<dbReference type="GO" id="GO:0005634">
    <property type="term" value="C:nucleus"/>
    <property type="evidence" value="ECO:0007669"/>
    <property type="project" value="UniProtKB-SubCell"/>
</dbReference>
<sequence length="329" mass="36839">MQSTIESSLLASSQGDIYSLVAPSDPSFPYEVATRVTNMNMNTNINANLNANVNANINAGANTNTMTSSSIAKGGVATPFPYKLHIMLEAMEAEAARGDDTGGNSIVCWQPHGKAFKVHKPRRFVEEIMPHFFNQTKYASFQRQLNLYGFSRITNMGPDKGAVHHPCFVRNQRHLVKNMVRRKIKGTKFRRIVAPADQPNFYHHRDEESAKGNLQCVKNNTINISSNNNNNNHKPHPYTDSLRHHHNNDYNHNLQQTPTSTIGMTIANNNCTILQEAVNAVESALLRCNNNNNNNLIRQQAQWQAQLRQLSTSPAASSSYFYEPSSSGW</sequence>
<dbReference type="GO" id="GO:0043565">
    <property type="term" value="F:sequence-specific DNA binding"/>
    <property type="evidence" value="ECO:0007669"/>
    <property type="project" value="InterPro"/>
</dbReference>
<dbReference type="SUPFAM" id="SSF46785">
    <property type="entry name" value="Winged helix' DNA-binding domain"/>
    <property type="match status" value="1"/>
</dbReference>
<feature type="domain" description="HSF-type DNA-binding" evidence="6">
    <location>
        <begin position="76"/>
        <end position="182"/>
    </location>
</feature>
<dbReference type="AlphaFoldDB" id="A0A7S4AJY1"/>
<dbReference type="InterPro" id="IPR000232">
    <property type="entry name" value="HSF_DNA-bd"/>
</dbReference>
<comment type="subcellular location">
    <subcellularLocation>
        <location evidence="1">Nucleus</location>
    </subcellularLocation>
</comment>
<dbReference type="InterPro" id="IPR036390">
    <property type="entry name" value="WH_DNA-bd_sf"/>
</dbReference>
<dbReference type="Gene3D" id="1.10.10.10">
    <property type="entry name" value="Winged helix-like DNA-binding domain superfamily/Winged helix DNA-binding domain"/>
    <property type="match status" value="1"/>
</dbReference>
<dbReference type="EMBL" id="HBIX01015138">
    <property type="protein sequence ID" value="CAE0718279.1"/>
    <property type="molecule type" value="Transcribed_RNA"/>
</dbReference>